<proteinExistence type="predicted"/>
<evidence type="ECO:0000313" key="2">
    <source>
        <dbReference type="Proteomes" id="UP000003491"/>
    </source>
</evidence>
<sequence>MFNVKITIDILILMNWKYLIMENIKLDGGHLSLEQLNAIFRTIPQEMDVLDENDRVVWSSMNEKRLFKRTEKVIGKTVFEVHPGHSQKHVKEVLDQMHAGKRKNISIMITKKKQPINISFYSLHNEHGKYIGCIEVTQAVSNLQVKGSKLRNILNVLKKH</sequence>
<dbReference type="SUPFAM" id="SSF55785">
    <property type="entry name" value="PYP-like sensor domain (PAS domain)"/>
    <property type="match status" value="1"/>
</dbReference>
<reference evidence="1 2" key="1">
    <citation type="submission" date="2009-01" db="EMBL/GenBank/DDBJ databases">
        <authorList>
            <person name="Qin X."/>
            <person name="Bachman B."/>
            <person name="Battles P."/>
            <person name="Bell A."/>
            <person name="Bess C."/>
            <person name="Bickham C."/>
            <person name="Chaboub L."/>
            <person name="Chen D."/>
            <person name="Coyle M."/>
            <person name="Deiros D.R."/>
            <person name="Dinh H."/>
            <person name="Forbes L."/>
            <person name="Fowler G."/>
            <person name="Francisco L."/>
            <person name="Fu Q."/>
            <person name="Gubbala S."/>
            <person name="Hale W."/>
            <person name="Han Y."/>
            <person name="Hemphill L."/>
            <person name="Highlander S.K."/>
            <person name="Hirani K."/>
            <person name="Hogues M."/>
            <person name="Jackson L."/>
            <person name="Jakkamsetti A."/>
            <person name="Javaid M."/>
            <person name="Jiang H."/>
            <person name="Korchina V."/>
            <person name="Kovar C."/>
            <person name="Lara F."/>
            <person name="Lee S."/>
            <person name="Mata R."/>
            <person name="Mathew T."/>
            <person name="Moen C."/>
            <person name="Morales K."/>
            <person name="Munidasa M."/>
            <person name="Nazareth L."/>
            <person name="Ngo R."/>
            <person name="Nguyen L."/>
            <person name="Okwuonu G."/>
            <person name="Ongeri F."/>
            <person name="Patil S."/>
            <person name="Petrosino J."/>
            <person name="Pham C."/>
            <person name="Pham P."/>
            <person name="Pu L.-L."/>
            <person name="Puazo M."/>
            <person name="Raj R."/>
            <person name="Reid J."/>
            <person name="Rouhana J."/>
            <person name="Saada N."/>
            <person name="Shang Y."/>
            <person name="Simmons D."/>
            <person name="Thornton R."/>
            <person name="Warren J."/>
            <person name="Weissenberger G."/>
            <person name="Zhang J."/>
            <person name="Zhang L."/>
            <person name="Zhou C."/>
            <person name="Zhu D."/>
            <person name="Muzny D."/>
            <person name="Worley K."/>
            <person name="Gibbs R."/>
        </authorList>
    </citation>
    <scope>NUCLEOTIDE SEQUENCE [LARGE SCALE GENOMIC DNA]</scope>
    <source>
        <strain evidence="1 2">ATCC 33200</strain>
    </source>
</reference>
<dbReference type="Gene3D" id="3.30.450.20">
    <property type="entry name" value="PAS domain"/>
    <property type="match status" value="1"/>
</dbReference>
<gene>
    <name evidence="1" type="ORF">HMPREF0528_0333</name>
</gene>
<evidence type="ECO:0000313" key="1">
    <source>
        <dbReference type="EMBL" id="EEJ60311.1"/>
    </source>
</evidence>
<accession>C2E3K9</accession>
<dbReference type="InterPro" id="IPR035965">
    <property type="entry name" value="PAS-like_dom_sf"/>
</dbReference>
<dbReference type="Pfam" id="PF13596">
    <property type="entry name" value="PAS_10"/>
    <property type="match status" value="1"/>
</dbReference>
<dbReference type="Proteomes" id="UP000003491">
    <property type="component" value="Unassembled WGS sequence"/>
</dbReference>
<dbReference type="AlphaFoldDB" id="C2E3K9"/>
<protein>
    <submittedName>
        <fullName evidence="1">PAS domain S-box protein</fullName>
    </submittedName>
</protein>
<dbReference type="EMBL" id="ACGR01000024">
    <property type="protein sequence ID" value="EEJ60311.1"/>
    <property type="molecule type" value="Genomic_DNA"/>
</dbReference>
<name>C2E3K9_LACJH</name>
<dbReference type="HOGENOM" id="CLU_142183_0_0_9"/>
<organism evidence="1 2">
    <name type="scientific">Lactobacillus johnsonii ATCC 33200</name>
    <dbReference type="NCBI Taxonomy" id="525330"/>
    <lineage>
        <taxon>Bacteria</taxon>
        <taxon>Bacillati</taxon>
        <taxon>Bacillota</taxon>
        <taxon>Bacilli</taxon>
        <taxon>Lactobacillales</taxon>
        <taxon>Lactobacillaceae</taxon>
        <taxon>Lactobacillus</taxon>
    </lineage>
</organism>
<comment type="caution">
    <text evidence="1">The sequence shown here is derived from an EMBL/GenBank/DDBJ whole genome shotgun (WGS) entry which is preliminary data.</text>
</comment>